<dbReference type="EMBL" id="NTGA01000014">
    <property type="protein sequence ID" value="PAY23509.1"/>
    <property type="molecule type" value="Genomic_DNA"/>
</dbReference>
<evidence type="ECO:0000313" key="2">
    <source>
        <dbReference type="Proteomes" id="UP000218810"/>
    </source>
</evidence>
<proteinExistence type="predicted"/>
<protein>
    <submittedName>
        <fullName evidence="1">Uncharacterized protein</fullName>
    </submittedName>
</protein>
<name>A0A2A2WQJ8_9ACTN</name>
<keyword evidence="2" id="KW-1185">Reference proteome</keyword>
<gene>
    <name evidence="1" type="ORF">CEY15_07980</name>
</gene>
<sequence length="130" mass="12525">MASDRPPPAGDPGDLVVIPVVVPVAGRASRDSSVVVAESSGALTGVLSDPFAVVAPLFFAFPSAAALPGAFPSAVALAGVFPSVAALPGALPVVDALPGAVVFADFSVAPADLSVVDGAASRPRVGASIP</sequence>
<dbReference type="AlphaFoldDB" id="A0A2A2WQJ8"/>
<reference evidence="2" key="1">
    <citation type="submission" date="2017-09" db="EMBL/GenBank/DDBJ databases">
        <authorList>
            <person name="Zhang Y."/>
            <person name="Huang X."/>
            <person name="Liu J."/>
            <person name="Lu L."/>
            <person name="Peng K."/>
        </authorList>
    </citation>
    <scope>NUCLEOTIDE SEQUENCE [LARGE SCALE GENOMIC DNA]</scope>
    <source>
        <strain evidence="2">S-XJ-1</strain>
    </source>
</reference>
<comment type="caution">
    <text evidence="1">The sequence shown here is derived from an EMBL/GenBank/DDBJ whole genome shotgun (WGS) entry which is preliminary data.</text>
</comment>
<evidence type="ECO:0000313" key="1">
    <source>
        <dbReference type="EMBL" id="PAY23509.1"/>
    </source>
</evidence>
<dbReference type="Proteomes" id="UP000218810">
    <property type="component" value="Unassembled WGS sequence"/>
</dbReference>
<accession>A0A2A2WQJ8</accession>
<organism evidence="1 2">
    <name type="scientific">Dietzia natronolimnaea</name>
    <dbReference type="NCBI Taxonomy" id="161920"/>
    <lineage>
        <taxon>Bacteria</taxon>
        <taxon>Bacillati</taxon>
        <taxon>Actinomycetota</taxon>
        <taxon>Actinomycetes</taxon>
        <taxon>Mycobacteriales</taxon>
        <taxon>Dietziaceae</taxon>
        <taxon>Dietzia</taxon>
    </lineage>
</organism>